<dbReference type="AlphaFoldDB" id="X6MQH0"/>
<keyword evidence="1" id="KW-0175">Coiled coil</keyword>
<evidence type="ECO:0000256" key="1">
    <source>
        <dbReference type="SAM" id="Coils"/>
    </source>
</evidence>
<protein>
    <submittedName>
        <fullName evidence="2">Intracellular protein transport protein USO1</fullName>
    </submittedName>
</protein>
<dbReference type="Gene3D" id="2.60.40.10">
    <property type="entry name" value="Immunoglobulins"/>
    <property type="match status" value="1"/>
</dbReference>
<dbReference type="EMBL" id="ASPP01018873">
    <property type="protein sequence ID" value="ETO15692.1"/>
    <property type="molecule type" value="Genomic_DNA"/>
</dbReference>
<organism evidence="2 3">
    <name type="scientific">Reticulomyxa filosa</name>
    <dbReference type="NCBI Taxonomy" id="46433"/>
    <lineage>
        <taxon>Eukaryota</taxon>
        <taxon>Sar</taxon>
        <taxon>Rhizaria</taxon>
        <taxon>Retaria</taxon>
        <taxon>Foraminifera</taxon>
        <taxon>Monothalamids</taxon>
        <taxon>Reticulomyxidae</taxon>
        <taxon>Reticulomyxa</taxon>
    </lineage>
</organism>
<proteinExistence type="predicted"/>
<dbReference type="OrthoDB" id="548052at2759"/>
<dbReference type="InterPro" id="IPR008962">
    <property type="entry name" value="PapD-like_sf"/>
</dbReference>
<dbReference type="SUPFAM" id="SSF49354">
    <property type="entry name" value="PapD-like"/>
    <property type="match status" value="1"/>
</dbReference>
<feature type="coiled-coil region" evidence="1">
    <location>
        <begin position="134"/>
        <end position="168"/>
    </location>
</feature>
<evidence type="ECO:0000313" key="3">
    <source>
        <dbReference type="Proteomes" id="UP000023152"/>
    </source>
</evidence>
<dbReference type="InterPro" id="IPR013783">
    <property type="entry name" value="Ig-like_fold"/>
</dbReference>
<feature type="coiled-coil region" evidence="1">
    <location>
        <begin position="213"/>
        <end position="363"/>
    </location>
</feature>
<gene>
    <name evidence="2" type="ORF">RFI_21670</name>
</gene>
<reference evidence="2 3" key="1">
    <citation type="journal article" date="2013" name="Curr. Biol.">
        <title>The Genome of the Foraminiferan Reticulomyxa filosa.</title>
        <authorList>
            <person name="Glockner G."/>
            <person name="Hulsmann N."/>
            <person name="Schleicher M."/>
            <person name="Noegel A.A."/>
            <person name="Eichinger L."/>
            <person name="Gallinger C."/>
            <person name="Pawlowski J."/>
            <person name="Sierra R."/>
            <person name="Euteneuer U."/>
            <person name="Pillet L."/>
            <person name="Moustafa A."/>
            <person name="Platzer M."/>
            <person name="Groth M."/>
            <person name="Szafranski K."/>
            <person name="Schliwa M."/>
        </authorList>
    </citation>
    <scope>NUCLEOTIDE SEQUENCE [LARGE SCALE GENOMIC DNA]</scope>
</reference>
<dbReference type="Proteomes" id="UP000023152">
    <property type="component" value="Unassembled WGS sequence"/>
</dbReference>
<comment type="caution">
    <text evidence="2">The sequence shown here is derived from an EMBL/GenBank/DDBJ whole genome shotgun (WGS) entry which is preliminary data.</text>
</comment>
<name>X6MQH0_RETFI</name>
<evidence type="ECO:0000313" key="2">
    <source>
        <dbReference type="EMBL" id="ETO15692.1"/>
    </source>
</evidence>
<keyword evidence="3" id="KW-1185">Reference proteome</keyword>
<accession>X6MQH0</accession>
<sequence>MSAKNKFVSFEPQELFFECVELDCPHTQFIEIKNETSHALPIQIKAGTPNRYKISPDNFTLGSLNAQTISIELCIKRTSESFYLLRNPSLDIKKDIFYIRSQYFNEKFYAKIQLLPSDTEGGKDNSLNIKKNFKVKMEIENIQLKNDLNTLQCEAQHWEKIRAELLQKIPNIELIVDASIQKERTENEMKHKKNFPTTLHQMLQEYTNRQVDIQVTEEHNEKYKQEIIRLSSENHQLQTANKNIQASADKNSEQIITLTNNVQYLKNALQEKEIRIEELNQSLNETQRLLERSNETLKSSYQQQLREYEIKLETQEKKLSDLTHDMSNKNQEVEKYNQKMNDLKNVIQELTIYKKQHEQYLKEEIQKIQSNFTANQVPANVLFTQEHLTQVQQELAKLRAVVRMGFVFDCLFECRCLLI</sequence>